<dbReference type="PROSITE" id="PS50850">
    <property type="entry name" value="MFS"/>
    <property type="match status" value="1"/>
</dbReference>
<reference evidence="7 8" key="1">
    <citation type="journal article" date="2019" name="Commun. Biol.">
        <title>The bagworm genome reveals a unique fibroin gene that provides high tensile strength.</title>
        <authorList>
            <person name="Kono N."/>
            <person name="Nakamura H."/>
            <person name="Ohtoshi R."/>
            <person name="Tomita M."/>
            <person name="Numata K."/>
            <person name="Arakawa K."/>
        </authorList>
    </citation>
    <scope>NUCLEOTIDE SEQUENCE [LARGE SCALE GENOMIC DNA]</scope>
</reference>
<dbReference type="InterPro" id="IPR036259">
    <property type="entry name" value="MFS_trans_sf"/>
</dbReference>
<dbReference type="EMBL" id="BGZK01000827">
    <property type="protein sequence ID" value="GBP61955.1"/>
    <property type="molecule type" value="Genomic_DNA"/>
</dbReference>
<dbReference type="AlphaFoldDB" id="A0A4C1XIE7"/>
<dbReference type="InterPro" id="IPR020846">
    <property type="entry name" value="MFS_dom"/>
</dbReference>
<comment type="caution">
    <text evidence="7">The sequence shown here is derived from an EMBL/GenBank/DDBJ whole genome shotgun (WGS) entry which is preliminary data.</text>
</comment>
<dbReference type="InterPro" id="IPR005828">
    <property type="entry name" value="MFS_sugar_transport-like"/>
</dbReference>
<evidence type="ECO:0000256" key="5">
    <source>
        <dbReference type="SAM" id="Phobius"/>
    </source>
</evidence>
<feature type="transmembrane region" description="Helical" evidence="5">
    <location>
        <begin position="155"/>
        <end position="173"/>
    </location>
</feature>
<dbReference type="PROSITE" id="PS00216">
    <property type="entry name" value="SUGAR_TRANSPORT_1"/>
    <property type="match status" value="1"/>
</dbReference>
<keyword evidence="4 5" id="KW-0472">Membrane</keyword>
<gene>
    <name evidence="7" type="primary">Tret1</name>
    <name evidence="7" type="ORF">EVAR_45012_1</name>
</gene>
<feature type="transmembrane region" description="Helical" evidence="5">
    <location>
        <begin position="87"/>
        <end position="111"/>
    </location>
</feature>
<evidence type="ECO:0000256" key="2">
    <source>
        <dbReference type="ARBA" id="ARBA00022692"/>
    </source>
</evidence>
<comment type="subcellular location">
    <subcellularLocation>
        <location evidence="1">Membrane</location>
        <topology evidence="1">Multi-pass membrane protein</topology>
    </subcellularLocation>
</comment>
<dbReference type="STRING" id="151549.A0A4C1XIE7"/>
<sequence>MVTATVFMGFVVVQVYADPLFRETVPSMSPTSCNIIFALVSIIATMVTAVVVDKVGRKMLMLYSSGASAVVTLLLGTQLHVQWGPHMLTAVLIYIFCFAFSIGAGTIPYILVYEVFLPEIKSFCSMLVLEWAWLTSFLILLIFNPLVECLGLGPVFYIFSAFCVLTSVFCCLFQPETKGLPLDVIVTLFTAPNRRTSIYQI</sequence>
<dbReference type="InterPro" id="IPR005829">
    <property type="entry name" value="Sugar_transporter_CS"/>
</dbReference>
<feature type="transmembrane region" description="Helical" evidence="5">
    <location>
        <begin position="123"/>
        <end position="143"/>
    </location>
</feature>
<dbReference type="Pfam" id="PF00083">
    <property type="entry name" value="Sugar_tr"/>
    <property type="match status" value="1"/>
</dbReference>
<keyword evidence="8" id="KW-1185">Reference proteome</keyword>
<evidence type="ECO:0000313" key="7">
    <source>
        <dbReference type="EMBL" id="GBP61955.1"/>
    </source>
</evidence>
<feature type="transmembrane region" description="Helical" evidence="5">
    <location>
        <begin position="59"/>
        <end position="81"/>
    </location>
</feature>
<accession>A0A4C1XIE7</accession>
<name>A0A4C1XIE7_EUMVA</name>
<evidence type="ECO:0000256" key="1">
    <source>
        <dbReference type="ARBA" id="ARBA00004141"/>
    </source>
</evidence>
<keyword evidence="3 5" id="KW-1133">Transmembrane helix</keyword>
<feature type="transmembrane region" description="Helical" evidence="5">
    <location>
        <begin position="33"/>
        <end position="52"/>
    </location>
</feature>
<dbReference type="Gene3D" id="1.20.1250.20">
    <property type="entry name" value="MFS general substrate transporter like domains"/>
    <property type="match status" value="1"/>
</dbReference>
<evidence type="ECO:0000313" key="8">
    <source>
        <dbReference type="Proteomes" id="UP000299102"/>
    </source>
</evidence>
<dbReference type="SUPFAM" id="SSF103473">
    <property type="entry name" value="MFS general substrate transporter"/>
    <property type="match status" value="1"/>
</dbReference>
<dbReference type="Proteomes" id="UP000299102">
    <property type="component" value="Unassembled WGS sequence"/>
</dbReference>
<evidence type="ECO:0000256" key="4">
    <source>
        <dbReference type="ARBA" id="ARBA00023136"/>
    </source>
</evidence>
<dbReference type="GO" id="GO:0016020">
    <property type="term" value="C:membrane"/>
    <property type="evidence" value="ECO:0007669"/>
    <property type="project" value="UniProtKB-SubCell"/>
</dbReference>
<proteinExistence type="predicted"/>
<dbReference type="InterPro" id="IPR050549">
    <property type="entry name" value="MFS_Trehalose_Transporter"/>
</dbReference>
<feature type="domain" description="Major facilitator superfamily (MFS) profile" evidence="6">
    <location>
        <begin position="1"/>
        <end position="178"/>
    </location>
</feature>
<dbReference type="OrthoDB" id="8120565at2759"/>
<evidence type="ECO:0000256" key="3">
    <source>
        <dbReference type="ARBA" id="ARBA00022989"/>
    </source>
</evidence>
<keyword evidence="2 5" id="KW-0812">Transmembrane</keyword>
<dbReference type="PANTHER" id="PTHR48021:SF1">
    <property type="entry name" value="GH07001P-RELATED"/>
    <property type="match status" value="1"/>
</dbReference>
<dbReference type="PANTHER" id="PTHR48021">
    <property type="match status" value="1"/>
</dbReference>
<dbReference type="GO" id="GO:0022857">
    <property type="term" value="F:transmembrane transporter activity"/>
    <property type="evidence" value="ECO:0007669"/>
    <property type="project" value="InterPro"/>
</dbReference>
<organism evidence="7 8">
    <name type="scientific">Eumeta variegata</name>
    <name type="common">Bagworm moth</name>
    <name type="synonym">Eumeta japonica</name>
    <dbReference type="NCBI Taxonomy" id="151549"/>
    <lineage>
        <taxon>Eukaryota</taxon>
        <taxon>Metazoa</taxon>
        <taxon>Ecdysozoa</taxon>
        <taxon>Arthropoda</taxon>
        <taxon>Hexapoda</taxon>
        <taxon>Insecta</taxon>
        <taxon>Pterygota</taxon>
        <taxon>Neoptera</taxon>
        <taxon>Endopterygota</taxon>
        <taxon>Lepidoptera</taxon>
        <taxon>Glossata</taxon>
        <taxon>Ditrysia</taxon>
        <taxon>Tineoidea</taxon>
        <taxon>Psychidae</taxon>
        <taxon>Oiketicinae</taxon>
        <taxon>Eumeta</taxon>
    </lineage>
</organism>
<evidence type="ECO:0000259" key="6">
    <source>
        <dbReference type="PROSITE" id="PS50850"/>
    </source>
</evidence>
<protein>
    <submittedName>
        <fullName evidence="7">Facilitated trehalose transporter Tret1</fullName>
    </submittedName>
</protein>